<dbReference type="NCBIfam" id="TIGR00036">
    <property type="entry name" value="dapB"/>
    <property type="match status" value="1"/>
</dbReference>
<feature type="domain" description="Dihydrodipicolinate reductase N-terminal" evidence="14">
    <location>
        <begin position="13"/>
        <end position="136"/>
    </location>
</feature>
<dbReference type="EC" id="1.17.1.8" evidence="10 13"/>
<dbReference type="InterPro" id="IPR022664">
    <property type="entry name" value="DapB_N_CS"/>
</dbReference>
<evidence type="ECO:0000256" key="8">
    <source>
        <dbReference type="ARBA" id="ARBA00023154"/>
    </source>
</evidence>
<evidence type="ECO:0000313" key="16">
    <source>
        <dbReference type="EMBL" id="SNZ19922.1"/>
    </source>
</evidence>
<keyword evidence="17" id="KW-1185">Reference proteome</keyword>
<comment type="similarity">
    <text evidence="1 13">Belongs to the DapB family.</text>
</comment>
<dbReference type="AlphaFoldDB" id="A0A285PDY8"/>
<keyword evidence="8 13" id="KW-0457">Lysine biosynthesis</keyword>
<dbReference type="PANTHER" id="PTHR20836:SF0">
    <property type="entry name" value="4-HYDROXY-TETRAHYDRODIPICOLINATE REDUCTASE 1, CHLOROPLASTIC-RELATED"/>
    <property type="match status" value="1"/>
</dbReference>
<dbReference type="SUPFAM" id="SSF55347">
    <property type="entry name" value="Glyceraldehyde-3-phosphate dehydrogenase-like, C-terminal domain"/>
    <property type="match status" value="1"/>
</dbReference>
<dbReference type="InterPro" id="IPR023940">
    <property type="entry name" value="DHDPR_bac"/>
</dbReference>
<gene>
    <name evidence="13" type="primary">dapB</name>
    <name evidence="16" type="ORF">SAMN06265368_3018</name>
</gene>
<feature type="domain" description="Dihydrodipicolinate reductase C-terminal" evidence="15">
    <location>
        <begin position="139"/>
        <end position="275"/>
    </location>
</feature>
<keyword evidence="6 13" id="KW-0560">Oxidoreductase</keyword>
<dbReference type="InterPro" id="IPR000846">
    <property type="entry name" value="DapB_N"/>
</dbReference>
<comment type="catalytic activity">
    <reaction evidence="11 13">
        <text>(S)-2,3,4,5-tetrahydrodipicolinate + NADP(+) + H2O = (2S,4S)-4-hydroxy-2,3,4,5-tetrahydrodipicolinate + NADPH + H(+)</text>
        <dbReference type="Rhea" id="RHEA:35331"/>
        <dbReference type="ChEBI" id="CHEBI:15377"/>
        <dbReference type="ChEBI" id="CHEBI:15378"/>
        <dbReference type="ChEBI" id="CHEBI:16845"/>
        <dbReference type="ChEBI" id="CHEBI:57783"/>
        <dbReference type="ChEBI" id="CHEBI:58349"/>
        <dbReference type="ChEBI" id="CHEBI:67139"/>
        <dbReference type="EC" id="1.17.1.8"/>
    </reaction>
</comment>
<organism evidence="16 17">
    <name type="scientific">Cohaesibacter gelatinilyticus</name>
    <dbReference type="NCBI Taxonomy" id="372072"/>
    <lineage>
        <taxon>Bacteria</taxon>
        <taxon>Pseudomonadati</taxon>
        <taxon>Pseudomonadota</taxon>
        <taxon>Alphaproteobacteria</taxon>
        <taxon>Hyphomicrobiales</taxon>
        <taxon>Cohaesibacteraceae</taxon>
    </lineage>
</organism>
<feature type="active site" description="Proton donor" evidence="13">
    <location>
        <position position="170"/>
    </location>
</feature>
<dbReference type="PANTHER" id="PTHR20836">
    <property type="entry name" value="DIHYDRODIPICOLINATE REDUCTASE"/>
    <property type="match status" value="1"/>
</dbReference>
<dbReference type="FunFam" id="3.30.360.10:FF:000004">
    <property type="entry name" value="4-hydroxy-tetrahydrodipicolinate reductase"/>
    <property type="match status" value="1"/>
</dbReference>
<feature type="binding site" evidence="13">
    <location>
        <begin position="133"/>
        <end position="136"/>
    </location>
    <ligand>
        <name>NAD(+)</name>
        <dbReference type="ChEBI" id="CHEBI:57540"/>
    </ligand>
</feature>
<evidence type="ECO:0000259" key="15">
    <source>
        <dbReference type="Pfam" id="PF05173"/>
    </source>
</evidence>
<evidence type="ECO:0000256" key="5">
    <source>
        <dbReference type="ARBA" id="ARBA00022915"/>
    </source>
</evidence>
<feature type="binding site" evidence="13">
    <location>
        <position position="45"/>
    </location>
    <ligand>
        <name>NADP(+)</name>
        <dbReference type="ChEBI" id="CHEBI:58349"/>
    </ligand>
</feature>
<proteinExistence type="inferred from homology"/>
<dbReference type="CDD" id="cd02274">
    <property type="entry name" value="DHDPR_N"/>
    <property type="match status" value="1"/>
</dbReference>
<evidence type="ECO:0000256" key="12">
    <source>
        <dbReference type="ARBA" id="ARBA00049396"/>
    </source>
</evidence>
<evidence type="ECO:0000256" key="7">
    <source>
        <dbReference type="ARBA" id="ARBA00023027"/>
    </source>
</evidence>
<sequence length="278" mass="28544">MVTASSVGTSGMGLVVMGAEGRMGRALIAAITESAGVRVAGAVERTGSASLGMDAGTLAGLQPLDVQVTDDLEAALSVADGLIDFTAPTASLQFAEVAARLGKVHIIGTTGFDAEEEAQLPNLAAQGAVIVKSGNMSLGVNLLGKLVEQAARSLDADFDIEVVEMHHRHKVDAPSGTALLLGEAAALGRNIDLRANAVMSREGITGARERGSIGFATLRGGSVIGEHTVILAGEGERIELTHKAQDRSVFARGAVKAALWAKDKPVGYYSMMDVLGLS</sequence>
<comment type="subcellular location">
    <subcellularLocation>
        <location evidence="13">Cytoplasm</location>
    </subcellularLocation>
</comment>
<reference evidence="16 17" key="1">
    <citation type="submission" date="2017-09" db="EMBL/GenBank/DDBJ databases">
        <authorList>
            <person name="Ehlers B."/>
            <person name="Leendertz F.H."/>
        </authorList>
    </citation>
    <scope>NUCLEOTIDE SEQUENCE [LARGE SCALE GENOMIC DNA]</scope>
    <source>
        <strain evidence="16 17">DSM 18289</strain>
    </source>
</reference>
<dbReference type="GO" id="GO:0050661">
    <property type="term" value="F:NADP binding"/>
    <property type="evidence" value="ECO:0007669"/>
    <property type="project" value="UniProtKB-UniRule"/>
</dbReference>
<evidence type="ECO:0000256" key="2">
    <source>
        <dbReference type="ARBA" id="ARBA00022490"/>
    </source>
</evidence>
<dbReference type="RefSeq" id="WP_244580110.1">
    <property type="nucleotide sequence ID" value="NZ_OBEL01000003.1"/>
</dbReference>
<evidence type="ECO:0000256" key="13">
    <source>
        <dbReference type="HAMAP-Rule" id="MF_00102"/>
    </source>
</evidence>
<dbReference type="InterPro" id="IPR036291">
    <property type="entry name" value="NAD(P)-bd_dom_sf"/>
</dbReference>
<dbReference type="Proteomes" id="UP000219439">
    <property type="component" value="Unassembled WGS sequence"/>
</dbReference>
<dbReference type="PIRSF" id="PIRSF000161">
    <property type="entry name" value="DHPR"/>
    <property type="match status" value="1"/>
</dbReference>
<dbReference type="Gene3D" id="3.40.50.720">
    <property type="entry name" value="NAD(P)-binding Rossmann-like Domain"/>
    <property type="match status" value="1"/>
</dbReference>
<feature type="active site" description="Proton donor/acceptor" evidence="13">
    <location>
        <position position="166"/>
    </location>
</feature>
<dbReference type="InterPro" id="IPR022663">
    <property type="entry name" value="DapB_C"/>
</dbReference>
<comment type="function">
    <text evidence="13">Catalyzes the conversion of 4-hydroxy-tetrahydrodipicolinate (HTPA) to tetrahydrodipicolinate.</text>
</comment>
<feature type="binding site" evidence="13">
    <location>
        <begin position="176"/>
        <end position="177"/>
    </location>
    <ligand>
        <name>(S)-2,3,4,5-tetrahydrodipicolinate</name>
        <dbReference type="ChEBI" id="CHEBI:16845"/>
    </ligand>
</feature>
<feature type="binding site" evidence="13">
    <location>
        <begin position="18"/>
        <end position="23"/>
    </location>
    <ligand>
        <name>NAD(+)</name>
        <dbReference type="ChEBI" id="CHEBI:57540"/>
    </ligand>
</feature>
<dbReference type="UniPathway" id="UPA00034">
    <property type="reaction ID" value="UER00018"/>
</dbReference>
<evidence type="ECO:0000256" key="11">
    <source>
        <dbReference type="ARBA" id="ARBA00049080"/>
    </source>
</evidence>
<dbReference type="GO" id="GO:0005829">
    <property type="term" value="C:cytosol"/>
    <property type="evidence" value="ECO:0007669"/>
    <property type="project" value="TreeGrafter"/>
</dbReference>
<feature type="binding site" evidence="13">
    <location>
        <position position="167"/>
    </location>
    <ligand>
        <name>(S)-2,3,4,5-tetrahydrodipicolinate</name>
        <dbReference type="ChEBI" id="CHEBI:16845"/>
    </ligand>
</feature>
<dbReference type="EMBL" id="OBEL01000003">
    <property type="protein sequence ID" value="SNZ19922.1"/>
    <property type="molecule type" value="Genomic_DNA"/>
</dbReference>
<dbReference type="PROSITE" id="PS01298">
    <property type="entry name" value="DAPB"/>
    <property type="match status" value="1"/>
</dbReference>
<dbReference type="SUPFAM" id="SSF51735">
    <property type="entry name" value="NAD(P)-binding Rossmann-fold domains"/>
    <property type="match status" value="1"/>
</dbReference>
<keyword evidence="3 13" id="KW-0028">Amino-acid biosynthesis</keyword>
<protein>
    <recommendedName>
        <fullName evidence="10 13">4-hydroxy-tetrahydrodipicolinate reductase</fullName>
        <shortName evidence="13">HTPA reductase</shortName>
        <ecNumber evidence="10 13">1.17.1.8</ecNumber>
    </recommendedName>
</protein>
<evidence type="ECO:0000256" key="1">
    <source>
        <dbReference type="ARBA" id="ARBA00006642"/>
    </source>
</evidence>
<evidence type="ECO:0000256" key="9">
    <source>
        <dbReference type="ARBA" id="ARBA00037922"/>
    </source>
</evidence>
<name>A0A285PDY8_9HYPH</name>
<evidence type="ECO:0000256" key="4">
    <source>
        <dbReference type="ARBA" id="ARBA00022857"/>
    </source>
</evidence>
<keyword evidence="7 13" id="KW-0520">NAD</keyword>
<evidence type="ECO:0000313" key="17">
    <source>
        <dbReference type="Proteomes" id="UP000219439"/>
    </source>
</evidence>
<keyword evidence="4 13" id="KW-0521">NADP</keyword>
<dbReference type="GO" id="GO:0019877">
    <property type="term" value="P:diaminopimelate biosynthetic process"/>
    <property type="evidence" value="ECO:0007669"/>
    <property type="project" value="UniProtKB-UniRule"/>
</dbReference>
<keyword evidence="5 13" id="KW-0220">Diaminopimelate biosynthesis</keyword>
<comment type="catalytic activity">
    <reaction evidence="12 13">
        <text>(S)-2,3,4,5-tetrahydrodipicolinate + NAD(+) + H2O = (2S,4S)-4-hydroxy-2,3,4,5-tetrahydrodipicolinate + NADH + H(+)</text>
        <dbReference type="Rhea" id="RHEA:35323"/>
        <dbReference type="ChEBI" id="CHEBI:15377"/>
        <dbReference type="ChEBI" id="CHEBI:15378"/>
        <dbReference type="ChEBI" id="CHEBI:16845"/>
        <dbReference type="ChEBI" id="CHEBI:57540"/>
        <dbReference type="ChEBI" id="CHEBI:57945"/>
        <dbReference type="ChEBI" id="CHEBI:67139"/>
        <dbReference type="EC" id="1.17.1.8"/>
    </reaction>
</comment>
<comment type="pathway">
    <text evidence="9 13">Amino-acid biosynthesis; L-lysine biosynthesis via DAP pathway; (S)-tetrahydrodipicolinate from L-aspartate: step 4/4.</text>
</comment>
<evidence type="ECO:0000256" key="3">
    <source>
        <dbReference type="ARBA" id="ARBA00022605"/>
    </source>
</evidence>
<feature type="binding site" evidence="13">
    <location>
        <position position="44"/>
    </location>
    <ligand>
        <name>NAD(+)</name>
        <dbReference type="ChEBI" id="CHEBI:57540"/>
    </ligand>
</feature>
<dbReference type="Pfam" id="PF01113">
    <property type="entry name" value="DapB_N"/>
    <property type="match status" value="1"/>
</dbReference>
<accession>A0A285PDY8</accession>
<dbReference type="Pfam" id="PF05173">
    <property type="entry name" value="DapB_C"/>
    <property type="match status" value="1"/>
</dbReference>
<feature type="binding site" evidence="13">
    <location>
        <begin position="108"/>
        <end position="110"/>
    </location>
    <ligand>
        <name>NAD(+)</name>
        <dbReference type="ChEBI" id="CHEBI:57540"/>
    </ligand>
</feature>
<dbReference type="GO" id="GO:0016726">
    <property type="term" value="F:oxidoreductase activity, acting on CH or CH2 groups, NAD or NADP as acceptor"/>
    <property type="evidence" value="ECO:0007669"/>
    <property type="project" value="UniProtKB-UniRule"/>
</dbReference>
<evidence type="ECO:0000259" key="14">
    <source>
        <dbReference type="Pfam" id="PF01113"/>
    </source>
</evidence>
<evidence type="ECO:0000256" key="10">
    <source>
        <dbReference type="ARBA" id="ARBA00038983"/>
    </source>
</evidence>
<dbReference type="Gene3D" id="3.30.360.10">
    <property type="entry name" value="Dihydrodipicolinate Reductase, domain 2"/>
    <property type="match status" value="1"/>
</dbReference>
<comment type="caution">
    <text evidence="13">Was originally thought to be a dihydrodipicolinate reductase (DHDPR), catalyzing the conversion of dihydrodipicolinate to tetrahydrodipicolinate. However, it was shown in E.coli that the substrate of the enzymatic reaction is not dihydrodipicolinate (DHDP) but in fact (2S,4S)-4-hydroxy-2,3,4,5-tetrahydrodipicolinic acid (HTPA), the product released by the DapA-catalyzed reaction.</text>
</comment>
<dbReference type="GO" id="GO:0051287">
    <property type="term" value="F:NAD binding"/>
    <property type="evidence" value="ECO:0007669"/>
    <property type="project" value="UniProtKB-UniRule"/>
</dbReference>
<dbReference type="GO" id="GO:0009089">
    <property type="term" value="P:lysine biosynthetic process via diaminopimelate"/>
    <property type="evidence" value="ECO:0007669"/>
    <property type="project" value="UniProtKB-UniRule"/>
</dbReference>
<evidence type="ECO:0000256" key="6">
    <source>
        <dbReference type="ARBA" id="ARBA00023002"/>
    </source>
</evidence>
<comment type="subunit">
    <text evidence="13">Homotetramer.</text>
</comment>
<keyword evidence="2 13" id="KW-0963">Cytoplasm</keyword>
<dbReference type="GO" id="GO:0008839">
    <property type="term" value="F:4-hydroxy-tetrahydrodipicolinate reductase"/>
    <property type="evidence" value="ECO:0007669"/>
    <property type="project" value="UniProtKB-UniRule"/>
</dbReference>
<dbReference type="HAMAP" id="MF_00102">
    <property type="entry name" value="DapB"/>
    <property type="match status" value="1"/>
</dbReference>